<dbReference type="Proteomes" id="UP000501690">
    <property type="component" value="Linkage Group LG5"/>
</dbReference>
<accession>A0A4D6LW10</accession>
<feature type="compositionally biased region" description="Low complexity" evidence="1">
    <location>
        <begin position="26"/>
        <end position="46"/>
    </location>
</feature>
<keyword evidence="3" id="KW-1185">Reference proteome</keyword>
<reference evidence="2 3" key="1">
    <citation type="submission" date="2019-04" db="EMBL/GenBank/DDBJ databases">
        <title>An improved genome assembly and genetic linkage map for asparagus bean, Vigna unguiculata ssp. sesquipedialis.</title>
        <authorList>
            <person name="Xia Q."/>
            <person name="Zhang R."/>
            <person name="Dong Y."/>
        </authorList>
    </citation>
    <scope>NUCLEOTIDE SEQUENCE [LARGE SCALE GENOMIC DNA]</scope>
    <source>
        <tissue evidence="2">Leaf</tissue>
    </source>
</reference>
<feature type="region of interest" description="Disordered" evidence="1">
    <location>
        <begin position="23"/>
        <end position="83"/>
    </location>
</feature>
<feature type="compositionally biased region" description="Acidic residues" evidence="1">
    <location>
        <begin position="55"/>
        <end position="70"/>
    </location>
</feature>
<organism evidence="2 3">
    <name type="scientific">Vigna unguiculata</name>
    <name type="common">Cowpea</name>
    <dbReference type="NCBI Taxonomy" id="3917"/>
    <lineage>
        <taxon>Eukaryota</taxon>
        <taxon>Viridiplantae</taxon>
        <taxon>Streptophyta</taxon>
        <taxon>Embryophyta</taxon>
        <taxon>Tracheophyta</taxon>
        <taxon>Spermatophyta</taxon>
        <taxon>Magnoliopsida</taxon>
        <taxon>eudicotyledons</taxon>
        <taxon>Gunneridae</taxon>
        <taxon>Pentapetalae</taxon>
        <taxon>rosids</taxon>
        <taxon>fabids</taxon>
        <taxon>Fabales</taxon>
        <taxon>Fabaceae</taxon>
        <taxon>Papilionoideae</taxon>
        <taxon>50 kb inversion clade</taxon>
        <taxon>NPAAA clade</taxon>
        <taxon>indigoferoid/millettioid clade</taxon>
        <taxon>Phaseoleae</taxon>
        <taxon>Vigna</taxon>
    </lineage>
</organism>
<protein>
    <submittedName>
        <fullName evidence="2">Uncharacterized protein</fullName>
    </submittedName>
</protein>
<evidence type="ECO:0000256" key="1">
    <source>
        <dbReference type="SAM" id="MobiDB-lite"/>
    </source>
</evidence>
<dbReference type="EMBL" id="CP039349">
    <property type="protein sequence ID" value="QCD92867.1"/>
    <property type="molecule type" value="Genomic_DNA"/>
</dbReference>
<proteinExistence type="predicted"/>
<evidence type="ECO:0000313" key="3">
    <source>
        <dbReference type="Proteomes" id="UP000501690"/>
    </source>
</evidence>
<feature type="compositionally biased region" description="Low complexity" evidence="1">
    <location>
        <begin position="71"/>
        <end position="83"/>
    </location>
</feature>
<evidence type="ECO:0000313" key="2">
    <source>
        <dbReference type="EMBL" id="QCD92867.1"/>
    </source>
</evidence>
<dbReference type="AlphaFoldDB" id="A0A4D6LW10"/>
<sequence length="115" mass="12621">MGAKKWLPIYVSIKRLSKRRPEFLDMTSSSRTSSQTTNTRRMMTTSLPRVHDADSTLDESEVDNANDVDDTNGAGDAVGANGADVGYDANTFNSVWTMIGLKMELVGEQTNVDDE</sequence>
<gene>
    <name evidence="2" type="ORF">DEO72_LG5g936</name>
</gene>
<name>A0A4D6LW10_VIGUN</name>